<accession>A0A9D2RJR4</accession>
<dbReference type="PANTHER" id="PTHR24045">
    <property type="match status" value="1"/>
</dbReference>
<dbReference type="Pfam" id="PF17101">
    <property type="entry name" value="Stealth_CR1"/>
    <property type="match status" value="1"/>
</dbReference>
<dbReference type="PANTHER" id="PTHR24045:SF0">
    <property type="entry name" value="N-ACETYLGLUCOSAMINE-1-PHOSPHOTRANSFERASE SUBUNITS ALPHA_BETA"/>
    <property type="match status" value="1"/>
</dbReference>
<reference evidence="7" key="2">
    <citation type="submission" date="2021-04" db="EMBL/GenBank/DDBJ databases">
        <authorList>
            <person name="Gilroy R."/>
        </authorList>
    </citation>
    <scope>NUCLEOTIDE SEQUENCE</scope>
    <source>
        <strain evidence="7">CHK169-11906</strain>
    </source>
</reference>
<feature type="domain" description="Stealth protein CR2 conserved region 2" evidence="4">
    <location>
        <begin position="37"/>
        <end position="137"/>
    </location>
</feature>
<name>A0A9D2RJR4_9BACT</name>
<sequence>MNEIDFVILWVDGNDPRWREEFDRMRHTETDDASPIRYRDWENLRYWFRSVERFAPWVRRIHFVTWGHLPEWLQREHPKLHIVEHRDFIPAEYRPTFNSNVIELNLHRIEGLAEQFVLFNDDTFLLRPCRPEDFFRRGVPCDMARLSVVQPSSVGHIAYNDLELINRCHDKRQAIRSNFGKWFASCYGVMNLLKSATLMPWAFFPGLYDSHMPQPYLTARFRQAWEQWPQELDATCRHHFRSLTDLSHWLIRYDVLADGEFSPRSMRDCRLTTLTDETIEEICSEIINQRWRMVCLNDSERIADFNRMKSQLNGAFERILPGKSSYEV</sequence>
<evidence type="ECO:0000256" key="1">
    <source>
        <dbReference type="ARBA" id="ARBA00007583"/>
    </source>
</evidence>
<dbReference type="GO" id="GO:0016772">
    <property type="term" value="F:transferase activity, transferring phosphorus-containing groups"/>
    <property type="evidence" value="ECO:0007669"/>
    <property type="project" value="InterPro"/>
</dbReference>
<keyword evidence="3" id="KW-0270">Exopolysaccharide synthesis</keyword>
<evidence type="ECO:0000259" key="4">
    <source>
        <dbReference type="Pfam" id="PF11380"/>
    </source>
</evidence>
<evidence type="ECO:0000259" key="5">
    <source>
        <dbReference type="Pfam" id="PF17101"/>
    </source>
</evidence>
<dbReference type="Proteomes" id="UP000824259">
    <property type="component" value="Unassembled WGS sequence"/>
</dbReference>
<gene>
    <name evidence="7" type="ORF">H9779_05330</name>
</gene>
<evidence type="ECO:0000259" key="6">
    <source>
        <dbReference type="Pfam" id="PF17102"/>
    </source>
</evidence>
<reference evidence="7" key="1">
    <citation type="journal article" date="2021" name="PeerJ">
        <title>Extensive microbial diversity within the chicken gut microbiome revealed by metagenomics and culture.</title>
        <authorList>
            <person name="Gilroy R."/>
            <person name="Ravi A."/>
            <person name="Getino M."/>
            <person name="Pursley I."/>
            <person name="Horton D.L."/>
            <person name="Alikhan N.F."/>
            <person name="Baker D."/>
            <person name="Gharbi K."/>
            <person name="Hall N."/>
            <person name="Watson M."/>
            <person name="Adriaenssens E.M."/>
            <person name="Foster-Nyarko E."/>
            <person name="Jarju S."/>
            <person name="Secka A."/>
            <person name="Antonio M."/>
            <person name="Oren A."/>
            <person name="Chaudhuri R.R."/>
            <person name="La Ragione R."/>
            <person name="Hildebrand F."/>
            <person name="Pallen M.J."/>
        </authorList>
    </citation>
    <scope>NUCLEOTIDE SEQUENCE</scope>
    <source>
        <strain evidence="7">CHK169-11906</strain>
    </source>
</reference>
<dbReference type="InterPro" id="IPR031357">
    <property type="entry name" value="Stealth_CR3"/>
</dbReference>
<dbReference type="Pfam" id="PF17102">
    <property type="entry name" value="Stealth_CR3"/>
    <property type="match status" value="1"/>
</dbReference>
<protein>
    <submittedName>
        <fullName evidence="7">Stealth CR1 domain-containing protein</fullName>
    </submittedName>
</protein>
<dbReference type="Pfam" id="PF11380">
    <property type="entry name" value="Stealth_CR2"/>
    <property type="match status" value="1"/>
</dbReference>
<dbReference type="InterPro" id="IPR047141">
    <property type="entry name" value="Stealth"/>
</dbReference>
<comment type="caution">
    <text evidence="7">The sequence shown here is derived from an EMBL/GenBank/DDBJ whole genome shotgun (WGS) entry which is preliminary data.</text>
</comment>
<evidence type="ECO:0000256" key="3">
    <source>
        <dbReference type="ARBA" id="ARBA00023169"/>
    </source>
</evidence>
<feature type="domain" description="Stealth protein CR3 conserved region 3" evidence="6">
    <location>
        <begin position="210"/>
        <end position="248"/>
    </location>
</feature>
<dbReference type="AlphaFoldDB" id="A0A9D2RJR4"/>
<keyword evidence="2" id="KW-0808">Transferase</keyword>
<dbReference type="InterPro" id="IPR021520">
    <property type="entry name" value="Stealth_CR2"/>
</dbReference>
<comment type="similarity">
    <text evidence="1">Belongs to the stealth family.</text>
</comment>
<evidence type="ECO:0000313" key="8">
    <source>
        <dbReference type="Proteomes" id="UP000824259"/>
    </source>
</evidence>
<proteinExistence type="inferred from homology"/>
<feature type="domain" description="Stealth protein CR1 conserved region 1" evidence="5">
    <location>
        <begin position="4"/>
        <end position="21"/>
    </location>
</feature>
<evidence type="ECO:0000313" key="7">
    <source>
        <dbReference type="EMBL" id="HJA99004.1"/>
    </source>
</evidence>
<organism evidence="7 8">
    <name type="scientific">Candidatus Alistipes avicola</name>
    <dbReference type="NCBI Taxonomy" id="2838432"/>
    <lineage>
        <taxon>Bacteria</taxon>
        <taxon>Pseudomonadati</taxon>
        <taxon>Bacteroidota</taxon>
        <taxon>Bacteroidia</taxon>
        <taxon>Bacteroidales</taxon>
        <taxon>Rikenellaceae</taxon>
        <taxon>Alistipes</taxon>
    </lineage>
</organism>
<dbReference type="EMBL" id="DWYR01000013">
    <property type="protein sequence ID" value="HJA99004.1"/>
    <property type="molecule type" value="Genomic_DNA"/>
</dbReference>
<evidence type="ECO:0000256" key="2">
    <source>
        <dbReference type="ARBA" id="ARBA00022679"/>
    </source>
</evidence>
<dbReference type="InterPro" id="IPR031358">
    <property type="entry name" value="Stealth_CR1"/>
</dbReference>
<dbReference type="GO" id="GO:0000271">
    <property type="term" value="P:polysaccharide biosynthetic process"/>
    <property type="evidence" value="ECO:0007669"/>
    <property type="project" value="UniProtKB-KW"/>
</dbReference>